<evidence type="ECO:0000313" key="2">
    <source>
        <dbReference type="Proteomes" id="UP000245761"/>
    </source>
</evidence>
<gene>
    <name evidence="1" type="ORF">DD762_01290</name>
</gene>
<sequence>MKKQKKMRYVLRCIRIPHEIDHKINQICEDREMNYSQCVRMFISQGIKAGETQEEDRNGRNVAGDVWAWANDQNYTT</sequence>
<name>A0A0D8WFP5_ECOLX</name>
<dbReference type="RefSeq" id="WP_045145742.1">
    <property type="nucleotide sequence ID" value="NZ_JALMNF010000003.1"/>
</dbReference>
<evidence type="ECO:0000313" key="1">
    <source>
        <dbReference type="EMBL" id="PWH64183.1"/>
    </source>
</evidence>
<dbReference type="AlphaFoldDB" id="A0A0D8WFP5"/>
<dbReference type="EMBL" id="QEMT01000002">
    <property type="protein sequence ID" value="PWH64183.1"/>
    <property type="molecule type" value="Genomic_DNA"/>
</dbReference>
<accession>A0A0D8WFP5</accession>
<dbReference type="Proteomes" id="UP000245761">
    <property type="component" value="Unassembled WGS sequence"/>
</dbReference>
<comment type="caution">
    <text evidence="1">The sequence shown here is derived from an EMBL/GenBank/DDBJ whole genome shotgun (WGS) entry which is preliminary data.</text>
</comment>
<organism evidence="1 2">
    <name type="scientific">Escherichia coli</name>
    <dbReference type="NCBI Taxonomy" id="562"/>
    <lineage>
        <taxon>Bacteria</taxon>
        <taxon>Pseudomonadati</taxon>
        <taxon>Pseudomonadota</taxon>
        <taxon>Gammaproteobacteria</taxon>
        <taxon>Enterobacterales</taxon>
        <taxon>Enterobacteriaceae</taxon>
        <taxon>Escherichia</taxon>
    </lineage>
</organism>
<reference evidence="1 2" key="1">
    <citation type="submission" date="2018-04" db="EMBL/GenBank/DDBJ databases">
        <title>Draft Genomic Sequencing Of Potential Extraintestinal Pathogenic Escherichia coli B8S56 Isolated from Retail Chicken Skin.</title>
        <authorList>
            <person name="Xu A."/>
            <person name="Tilman S."/>
            <person name="Wisser-Parker K."/>
            <person name="Scullen O.J."/>
            <person name="Sommers C."/>
        </authorList>
    </citation>
    <scope>NUCLEOTIDE SEQUENCE [LARGE SCALE GENOMIC DNA]</scope>
    <source>
        <strain evidence="1 2">B8S56</strain>
    </source>
</reference>
<proteinExistence type="predicted"/>
<protein>
    <submittedName>
        <fullName evidence="1">Uncharacterized protein</fullName>
    </submittedName>
</protein>